<name>A0ABW2UKN7_9RHOB</name>
<dbReference type="Pfam" id="PF04355">
    <property type="entry name" value="BamE"/>
    <property type="match status" value="1"/>
</dbReference>
<dbReference type="RefSeq" id="WP_377401727.1">
    <property type="nucleotide sequence ID" value="NZ_JBHTFQ010000003.1"/>
</dbReference>
<protein>
    <submittedName>
        <fullName evidence="5">Outer membrane protein assembly factor BamE</fullName>
    </submittedName>
</protein>
<comment type="caution">
    <text evidence="5">The sequence shown here is derived from an EMBL/GenBank/DDBJ whole genome shotgun (WGS) entry which is preliminary data.</text>
</comment>
<gene>
    <name evidence="5" type="ORF">ACFQXB_07890</name>
</gene>
<keyword evidence="1 3" id="KW-0732">Signal</keyword>
<organism evidence="5 6">
    <name type="scientific">Plastorhodobacter daqingensis</name>
    <dbReference type="NCBI Taxonomy" id="1387281"/>
    <lineage>
        <taxon>Bacteria</taxon>
        <taxon>Pseudomonadati</taxon>
        <taxon>Pseudomonadota</taxon>
        <taxon>Alphaproteobacteria</taxon>
        <taxon>Rhodobacterales</taxon>
        <taxon>Paracoccaceae</taxon>
        <taxon>Plastorhodobacter</taxon>
    </lineage>
</organism>
<evidence type="ECO:0000313" key="5">
    <source>
        <dbReference type="EMBL" id="MFC7704111.1"/>
    </source>
</evidence>
<accession>A0ABW2UKN7</accession>
<evidence type="ECO:0000256" key="2">
    <source>
        <dbReference type="ARBA" id="ARBA00023136"/>
    </source>
</evidence>
<dbReference type="InterPro" id="IPR037873">
    <property type="entry name" value="BamE-like"/>
</dbReference>
<sequence>MGRLGRAVRGAMVGLLALSAAACADIYRNHGYTPTDNELAQISVGRDTRDTVAEIVGRPASSALLQDGAWYYVQSRYRHGGIGAPREIDRQVVAISFDQAGTVANIERFGLEQGRAVVLSRRVTETNIRGVSVIGQLLGNLGNLRAEQLID</sequence>
<feature type="domain" description="Outer membrane protein assembly factor BamE" evidence="4">
    <location>
        <begin position="31"/>
        <end position="106"/>
    </location>
</feature>
<feature type="chain" id="PRO_5045850690" evidence="3">
    <location>
        <begin position="25"/>
        <end position="151"/>
    </location>
</feature>
<evidence type="ECO:0000259" key="4">
    <source>
        <dbReference type="Pfam" id="PF04355"/>
    </source>
</evidence>
<proteinExistence type="predicted"/>
<evidence type="ECO:0000313" key="6">
    <source>
        <dbReference type="Proteomes" id="UP001596516"/>
    </source>
</evidence>
<reference evidence="6" key="1">
    <citation type="journal article" date="2019" name="Int. J. Syst. Evol. Microbiol.">
        <title>The Global Catalogue of Microorganisms (GCM) 10K type strain sequencing project: providing services to taxonomists for standard genome sequencing and annotation.</title>
        <authorList>
            <consortium name="The Broad Institute Genomics Platform"/>
            <consortium name="The Broad Institute Genome Sequencing Center for Infectious Disease"/>
            <person name="Wu L."/>
            <person name="Ma J."/>
        </authorList>
    </citation>
    <scope>NUCLEOTIDE SEQUENCE [LARGE SCALE GENOMIC DNA]</scope>
    <source>
        <strain evidence="6">CGMCC 1.12750</strain>
    </source>
</reference>
<dbReference type="EMBL" id="JBHTFQ010000003">
    <property type="protein sequence ID" value="MFC7704111.1"/>
    <property type="molecule type" value="Genomic_DNA"/>
</dbReference>
<evidence type="ECO:0000256" key="1">
    <source>
        <dbReference type="ARBA" id="ARBA00022729"/>
    </source>
</evidence>
<dbReference type="Gene3D" id="3.30.1450.10">
    <property type="match status" value="1"/>
</dbReference>
<evidence type="ECO:0000256" key="3">
    <source>
        <dbReference type="SAM" id="SignalP"/>
    </source>
</evidence>
<keyword evidence="6" id="KW-1185">Reference proteome</keyword>
<dbReference type="Proteomes" id="UP001596516">
    <property type="component" value="Unassembled WGS sequence"/>
</dbReference>
<feature type="signal peptide" evidence="3">
    <location>
        <begin position="1"/>
        <end position="24"/>
    </location>
</feature>
<dbReference type="PROSITE" id="PS51257">
    <property type="entry name" value="PROKAR_LIPOPROTEIN"/>
    <property type="match status" value="1"/>
</dbReference>
<dbReference type="InterPro" id="IPR007450">
    <property type="entry name" value="BamE_dom"/>
</dbReference>
<keyword evidence="2" id="KW-0472">Membrane</keyword>